<protein>
    <submittedName>
        <fullName evidence="1">Uncharacterized protein</fullName>
    </submittedName>
</protein>
<reference evidence="1 2" key="1">
    <citation type="submission" date="2021-06" db="EMBL/GenBank/DDBJ databases">
        <title>Caerostris extrusa draft genome.</title>
        <authorList>
            <person name="Kono N."/>
            <person name="Arakawa K."/>
        </authorList>
    </citation>
    <scope>NUCLEOTIDE SEQUENCE [LARGE SCALE GENOMIC DNA]</scope>
</reference>
<comment type="caution">
    <text evidence="1">The sequence shown here is derived from an EMBL/GenBank/DDBJ whole genome shotgun (WGS) entry which is preliminary data.</text>
</comment>
<evidence type="ECO:0000313" key="1">
    <source>
        <dbReference type="EMBL" id="GIY47460.1"/>
    </source>
</evidence>
<evidence type="ECO:0000313" key="2">
    <source>
        <dbReference type="Proteomes" id="UP001054945"/>
    </source>
</evidence>
<dbReference type="EMBL" id="BPLR01011583">
    <property type="protein sequence ID" value="GIY47460.1"/>
    <property type="molecule type" value="Genomic_DNA"/>
</dbReference>
<keyword evidence="2" id="KW-1185">Reference proteome</keyword>
<proteinExistence type="predicted"/>
<dbReference type="AlphaFoldDB" id="A0AAV4TM38"/>
<sequence>MKKDWSFCTNRNIDMRYVMSSPQSVRDGSPASCSSSCRSPRVPNTTQVPNCSRIMSEHVIALEAGCYYFCETLLIRWAGSVQLRH</sequence>
<organism evidence="1 2">
    <name type="scientific">Caerostris extrusa</name>
    <name type="common">Bark spider</name>
    <name type="synonym">Caerostris bankana</name>
    <dbReference type="NCBI Taxonomy" id="172846"/>
    <lineage>
        <taxon>Eukaryota</taxon>
        <taxon>Metazoa</taxon>
        <taxon>Ecdysozoa</taxon>
        <taxon>Arthropoda</taxon>
        <taxon>Chelicerata</taxon>
        <taxon>Arachnida</taxon>
        <taxon>Araneae</taxon>
        <taxon>Araneomorphae</taxon>
        <taxon>Entelegynae</taxon>
        <taxon>Araneoidea</taxon>
        <taxon>Araneidae</taxon>
        <taxon>Caerostris</taxon>
    </lineage>
</organism>
<name>A0AAV4TM38_CAEEX</name>
<dbReference type="Proteomes" id="UP001054945">
    <property type="component" value="Unassembled WGS sequence"/>
</dbReference>
<accession>A0AAV4TM38</accession>
<gene>
    <name evidence="1" type="ORF">CEXT_339291</name>
</gene>